<comment type="caution">
    <text evidence="2">The sequence shown here is derived from an EMBL/GenBank/DDBJ whole genome shotgun (WGS) entry which is preliminary data.</text>
</comment>
<dbReference type="EMBL" id="BOOG01000039">
    <property type="protein sequence ID" value="GIH71729.1"/>
    <property type="molecule type" value="Genomic_DNA"/>
</dbReference>
<keyword evidence="3" id="KW-1185">Reference proteome</keyword>
<evidence type="ECO:0000313" key="2">
    <source>
        <dbReference type="EMBL" id="GIH71729.1"/>
    </source>
</evidence>
<dbReference type="RefSeq" id="WP_204017419.1">
    <property type="nucleotide sequence ID" value="NZ_BOOG01000039.1"/>
</dbReference>
<proteinExistence type="predicted"/>
<gene>
    <name evidence="2" type="ORF">Mth01_39820</name>
</gene>
<protein>
    <submittedName>
        <fullName evidence="2">Uncharacterized protein</fullName>
    </submittedName>
</protein>
<feature type="region of interest" description="Disordered" evidence="1">
    <location>
        <begin position="125"/>
        <end position="153"/>
    </location>
</feature>
<organism evidence="2 3">
    <name type="scientific">Sphaerimonospora thailandensis</name>
    <dbReference type="NCBI Taxonomy" id="795644"/>
    <lineage>
        <taxon>Bacteria</taxon>
        <taxon>Bacillati</taxon>
        <taxon>Actinomycetota</taxon>
        <taxon>Actinomycetes</taxon>
        <taxon>Streptosporangiales</taxon>
        <taxon>Streptosporangiaceae</taxon>
        <taxon>Sphaerimonospora</taxon>
    </lineage>
</organism>
<dbReference type="Proteomes" id="UP000610966">
    <property type="component" value="Unassembled WGS sequence"/>
</dbReference>
<dbReference type="AlphaFoldDB" id="A0A8J3RBN6"/>
<evidence type="ECO:0000313" key="3">
    <source>
        <dbReference type="Proteomes" id="UP000610966"/>
    </source>
</evidence>
<reference evidence="2" key="1">
    <citation type="submission" date="2021-01" db="EMBL/GenBank/DDBJ databases">
        <title>Whole genome shotgun sequence of Sphaerimonospora thailandensis NBRC 107569.</title>
        <authorList>
            <person name="Komaki H."/>
            <person name="Tamura T."/>
        </authorList>
    </citation>
    <scope>NUCLEOTIDE SEQUENCE</scope>
    <source>
        <strain evidence="2">NBRC 107569</strain>
    </source>
</reference>
<sequence length="153" mass="16615">MTVARVLVVGLDPVKIQGWDPEPVQAAIARGQARFDDHGIEADWCLVALDESPEGMIVEALTREDYVCVVIGGGIRKHEPLLEFFEKVVNLVRQHAPDAAIAFNSSPEDCADAALRWLHRPGRAGGPDRALITPQGPAPAWRESSAPHGGRLR</sequence>
<evidence type="ECO:0000256" key="1">
    <source>
        <dbReference type="SAM" id="MobiDB-lite"/>
    </source>
</evidence>
<name>A0A8J3RBN6_9ACTN</name>
<accession>A0A8J3RBN6</accession>